<dbReference type="RefSeq" id="WP_085889724.1">
    <property type="nucleotide sequence ID" value="NZ_FWFN01000009.1"/>
</dbReference>
<dbReference type="GO" id="GO:0003677">
    <property type="term" value="F:DNA binding"/>
    <property type="evidence" value="ECO:0007669"/>
    <property type="project" value="UniProtKB-KW"/>
</dbReference>
<dbReference type="GO" id="GO:0015074">
    <property type="term" value="P:DNA integration"/>
    <property type="evidence" value="ECO:0007669"/>
    <property type="project" value="UniProtKB-KW"/>
</dbReference>
<gene>
    <name evidence="6" type="ORF">PSM7751_03697</name>
</gene>
<dbReference type="Pfam" id="PF00589">
    <property type="entry name" value="Phage_integrase"/>
    <property type="match status" value="1"/>
</dbReference>
<accession>A0A1X7A4B1</accession>
<evidence type="ECO:0000256" key="3">
    <source>
        <dbReference type="ARBA" id="ARBA00023125"/>
    </source>
</evidence>
<evidence type="ECO:0000256" key="1">
    <source>
        <dbReference type="ARBA" id="ARBA00008857"/>
    </source>
</evidence>
<dbReference type="InterPro" id="IPR013762">
    <property type="entry name" value="Integrase-like_cat_sf"/>
</dbReference>
<evidence type="ECO:0000259" key="5">
    <source>
        <dbReference type="PROSITE" id="PS51898"/>
    </source>
</evidence>
<name>A0A1X7A4B1_9RHOB</name>
<comment type="similarity">
    <text evidence="1">Belongs to the 'phage' integrase family.</text>
</comment>
<evidence type="ECO:0000256" key="4">
    <source>
        <dbReference type="ARBA" id="ARBA00023172"/>
    </source>
</evidence>
<keyword evidence="3" id="KW-0238">DNA-binding</keyword>
<keyword evidence="4" id="KW-0233">DNA recombination</keyword>
<dbReference type="InterPro" id="IPR050090">
    <property type="entry name" value="Tyrosine_recombinase_XerCD"/>
</dbReference>
<feature type="domain" description="Tyr recombinase" evidence="5">
    <location>
        <begin position="150"/>
        <end position="327"/>
    </location>
</feature>
<dbReference type="Gene3D" id="1.10.443.10">
    <property type="entry name" value="Intergrase catalytic core"/>
    <property type="match status" value="1"/>
</dbReference>
<evidence type="ECO:0000313" key="7">
    <source>
        <dbReference type="Proteomes" id="UP000193963"/>
    </source>
</evidence>
<dbReference type="AlphaFoldDB" id="A0A1X7A4B1"/>
<proteinExistence type="inferred from homology"/>
<dbReference type="PANTHER" id="PTHR30349">
    <property type="entry name" value="PHAGE INTEGRASE-RELATED"/>
    <property type="match status" value="1"/>
</dbReference>
<reference evidence="6 7" key="1">
    <citation type="submission" date="2017-03" db="EMBL/GenBank/DDBJ databases">
        <authorList>
            <person name="Afonso C.L."/>
            <person name="Miller P.J."/>
            <person name="Scott M.A."/>
            <person name="Spackman E."/>
            <person name="Goraichik I."/>
            <person name="Dimitrov K.M."/>
            <person name="Suarez D.L."/>
            <person name="Swayne D.E."/>
        </authorList>
    </citation>
    <scope>NUCLEOTIDE SEQUENCE [LARGE SCALE GENOMIC DNA]</scope>
    <source>
        <strain evidence="6 7">CECT 7751</strain>
    </source>
</reference>
<organism evidence="6 7">
    <name type="scientific">Pseudooceanicola marinus</name>
    <dbReference type="NCBI Taxonomy" id="396013"/>
    <lineage>
        <taxon>Bacteria</taxon>
        <taxon>Pseudomonadati</taxon>
        <taxon>Pseudomonadota</taxon>
        <taxon>Alphaproteobacteria</taxon>
        <taxon>Rhodobacterales</taxon>
        <taxon>Paracoccaceae</taxon>
        <taxon>Pseudooceanicola</taxon>
    </lineage>
</organism>
<dbReference type="SUPFAM" id="SSF56349">
    <property type="entry name" value="DNA breaking-rejoining enzymes"/>
    <property type="match status" value="1"/>
</dbReference>
<dbReference type="InterPro" id="IPR002104">
    <property type="entry name" value="Integrase_catalytic"/>
</dbReference>
<dbReference type="PROSITE" id="PS51898">
    <property type="entry name" value="TYR_RECOMBINASE"/>
    <property type="match status" value="1"/>
</dbReference>
<dbReference type="Proteomes" id="UP000193963">
    <property type="component" value="Unassembled WGS sequence"/>
</dbReference>
<dbReference type="OrthoDB" id="9808346at2"/>
<dbReference type="GO" id="GO:0006310">
    <property type="term" value="P:DNA recombination"/>
    <property type="evidence" value="ECO:0007669"/>
    <property type="project" value="UniProtKB-KW"/>
</dbReference>
<evidence type="ECO:0000256" key="2">
    <source>
        <dbReference type="ARBA" id="ARBA00022908"/>
    </source>
</evidence>
<sequence length="362" mass="40370">MPLKLTKRPDRPGWIIRGTVAGKRVHKSAVSHRKREAAEEARRLEERLIARASLGTGATLTFAEAALTYLESGGEGRFLPPILRHLGAEFLLSDLTNEALTEAARAIYPAASPNTVQRQLITPAQAVYNLAVDDGLAAPRKFRRRGRQNRRTDWLTPEEAERVIEIARDRFPHILRPIALMLGGGCRSSEALQVSAAAFYTTTGEAWLANTKNGHPRMIRLPRRALDLALEERLPEIGPICLTPKGKPYVIRKNGGGQMKGAFDTIQEAAEIPLRLTPHVLRHTWATWYHAQTKDFGTLLDLGGWERADVANIYRKIAPEDLGDRLFALGWDFNRNHFRSFSPLGREHSNASSLGIQDAYPS</sequence>
<dbReference type="InterPro" id="IPR011010">
    <property type="entry name" value="DNA_brk_join_enz"/>
</dbReference>
<keyword evidence="7" id="KW-1185">Reference proteome</keyword>
<evidence type="ECO:0000313" key="6">
    <source>
        <dbReference type="EMBL" id="SLN70175.1"/>
    </source>
</evidence>
<dbReference type="PANTHER" id="PTHR30349:SF41">
    <property type="entry name" value="INTEGRASE_RECOMBINASE PROTEIN MJ0367-RELATED"/>
    <property type="match status" value="1"/>
</dbReference>
<protein>
    <submittedName>
        <fullName evidence="6">Site-specific tyrosine recombinase XerD</fullName>
    </submittedName>
</protein>
<keyword evidence="2" id="KW-0229">DNA integration</keyword>
<dbReference type="EMBL" id="FWFN01000009">
    <property type="protein sequence ID" value="SLN70175.1"/>
    <property type="molecule type" value="Genomic_DNA"/>
</dbReference>